<organism evidence="3 4">
    <name type="scientific">Stieleria bergensis</name>
    <dbReference type="NCBI Taxonomy" id="2528025"/>
    <lineage>
        <taxon>Bacteria</taxon>
        <taxon>Pseudomonadati</taxon>
        <taxon>Planctomycetota</taxon>
        <taxon>Planctomycetia</taxon>
        <taxon>Pirellulales</taxon>
        <taxon>Pirellulaceae</taxon>
        <taxon>Stieleria</taxon>
    </lineage>
</organism>
<dbReference type="Proteomes" id="UP000315003">
    <property type="component" value="Chromosome"/>
</dbReference>
<evidence type="ECO:0000313" key="4">
    <source>
        <dbReference type="Proteomes" id="UP000315003"/>
    </source>
</evidence>
<dbReference type="GO" id="GO:0008713">
    <property type="term" value="F:ADP-heptose-lipopolysaccharide heptosyltransferase activity"/>
    <property type="evidence" value="ECO:0007669"/>
    <property type="project" value="TreeGrafter"/>
</dbReference>
<protein>
    <submittedName>
        <fullName evidence="3">Lipopolysaccharide heptosyltransferase 1</fullName>
        <ecNumber evidence="3">2.-.-.-</ecNumber>
    </submittedName>
</protein>
<dbReference type="InterPro" id="IPR051199">
    <property type="entry name" value="LPS_LOS_Heptosyltrfase"/>
</dbReference>
<dbReference type="CDD" id="cd03789">
    <property type="entry name" value="GT9_LPS_heptosyltransferase"/>
    <property type="match status" value="1"/>
</dbReference>
<dbReference type="PANTHER" id="PTHR30160">
    <property type="entry name" value="TETRAACYLDISACCHARIDE 4'-KINASE-RELATED"/>
    <property type="match status" value="1"/>
</dbReference>
<dbReference type="OrthoDB" id="9797795at2"/>
<keyword evidence="4" id="KW-1185">Reference proteome</keyword>
<dbReference type="InterPro" id="IPR002201">
    <property type="entry name" value="Glyco_trans_9"/>
</dbReference>
<name>A0A517T079_9BACT</name>
<evidence type="ECO:0000256" key="2">
    <source>
        <dbReference type="ARBA" id="ARBA00022679"/>
    </source>
</evidence>
<dbReference type="RefSeq" id="WP_145276007.1">
    <property type="nucleotide sequence ID" value="NZ_CP036272.1"/>
</dbReference>
<dbReference type="PANTHER" id="PTHR30160:SF1">
    <property type="entry name" value="LIPOPOLYSACCHARIDE 1,2-N-ACETYLGLUCOSAMINETRANSFERASE-RELATED"/>
    <property type="match status" value="1"/>
</dbReference>
<dbReference type="EC" id="2.-.-.-" evidence="3"/>
<dbReference type="GO" id="GO:0005829">
    <property type="term" value="C:cytosol"/>
    <property type="evidence" value="ECO:0007669"/>
    <property type="project" value="TreeGrafter"/>
</dbReference>
<sequence length="361" mass="39719">MTDREQAASSENHSIRTPLNDLCRPPRFLISRMSAIGDTILTMPVACALRASFPHAYIAWVVEEKSSPVLMGHRAVDEVIVLRRKWFTSPKSLLKSRARLRQLQCDVSIDCQGMTKSALAGYLSGAKDRIGYFGSCARELSRLFTNIRVAPQRSHLTDRSLELLGPLGIDSPQVTWQFPLDQQAMDWAKTYRSTLPNQPLAVLNPGATWHSKRWLPERFGETASYLGRRYGAQCVAVWGNGLDHQMATQIVDTSHGHATLAPATDLQQLAALISMADLFVSNDTGPLHLSVAVGTPTIGLYGATRPGDSGPYGQVALQKAYETGSSRERRQASNQAICQISTADVCDAIDRVWERDREAAA</sequence>
<dbReference type="EMBL" id="CP036272">
    <property type="protein sequence ID" value="QDT61733.1"/>
    <property type="molecule type" value="Genomic_DNA"/>
</dbReference>
<evidence type="ECO:0000313" key="3">
    <source>
        <dbReference type="EMBL" id="QDT61733.1"/>
    </source>
</evidence>
<dbReference type="GO" id="GO:0009244">
    <property type="term" value="P:lipopolysaccharide core region biosynthetic process"/>
    <property type="evidence" value="ECO:0007669"/>
    <property type="project" value="TreeGrafter"/>
</dbReference>
<reference evidence="3 4" key="1">
    <citation type="submission" date="2019-02" db="EMBL/GenBank/DDBJ databases">
        <title>Deep-cultivation of Planctomycetes and their phenomic and genomic characterization uncovers novel biology.</title>
        <authorList>
            <person name="Wiegand S."/>
            <person name="Jogler M."/>
            <person name="Boedeker C."/>
            <person name="Pinto D."/>
            <person name="Vollmers J."/>
            <person name="Rivas-Marin E."/>
            <person name="Kohn T."/>
            <person name="Peeters S.H."/>
            <person name="Heuer A."/>
            <person name="Rast P."/>
            <person name="Oberbeckmann S."/>
            <person name="Bunk B."/>
            <person name="Jeske O."/>
            <person name="Meyerdierks A."/>
            <person name="Storesund J.E."/>
            <person name="Kallscheuer N."/>
            <person name="Luecker S."/>
            <person name="Lage O.M."/>
            <person name="Pohl T."/>
            <person name="Merkel B.J."/>
            <person name="Hornburger P."/>
            <person name="Mueller R.-W."/>
            <person name="Bruemmer F."/>
            <person name="Labrenz M."/>
            <person name="Spormann A.M."/>
            <person name="Op den Camp H."/>
            <person name="Overmann J."/>
            <person name="Amann R."/>
            <person name="Jetten M.S.M."/>
            <person name="Mascher T."/>
            <person name="Medema M.H."/>
            <person name="Devos D.P."/>
            <person name="Kaster A.-K."/>
            <person name="Ovreas L."/>
            <person name="Rohde M."/>
            <person name="Galperin M.Y."/>
            <person name="Jogler C."/>
        </authorList>
    </citation>
    <scope>NUCLEOTIDE SEQUENCE [LARGE SCALE GENOMIC DNA]</scope>
    <source>
        <strain evidence="3 4">SV_7m_r</strain>
    </source>
</reference>
<dbReference type="Pfam" id="PF01075">
    <property type="entry name" value="Glyco_transf_9"/>
    <property type="match status" value="1"/>
</dbReference>
<evidence type="ECO:0000256" key="1">
    <source>
        <dbReference type="ARBA" id="ARBA00022676"/>
    </source>
</evidence>
<proteinExistence type="predicted"/>
<accession>A0A517T079</accession>
<keyword evidence="1" id="KW-0328">Glycosyltransferase</keyword>
<keyword evidence="2 3" id="KW-0808">Transferase</keyword>
<dbReference type="Gene3D" id="3.40.50.2000">
    <property type="entry name" value="Glycogen Phosphorylase B"/>
    <property type="match status" value="2"/>
</dbReference>
<dbReference type="AlphaFoldDB" id="A0A517T079"/>
<gene>
    <name evidence="3" type="primary">rfaC</name>
    <name evidence="3" type="ORF">SV7mr_42730</name>
</gene>
<dbReference type="SUPFAM" id="SSF53756">
    <property type="entry name" value="UDP-Glycosyltransferase/glycogen phosphorylase"/>
    <property type="match status" value="1"/>
</dbReference>